<reference evidence="4" key="2">
    <citation type="journal article" date="2018" name="Genome Biol.">
        <title>SKESA: strategic k-mer extension for scrupulous assemblies.</title>
        <authorList>
            <person name="Souvorov A."/>
            <person name="Agarwala R."/>
            <person name="Lipman D.J."/>
        </authorList>
    </citation>
    <scope>NUCLEOTIDE SEQUENCE</scope>
    <source>
        <strain evidence="4">Salmonella enterica</strain>
    </source>
</reference>
<dbReference type="EMBL" id="AALLDS010000033">
    <property type="protein sequence ID" value="EDA7615053.1"/>
    <property type="molecule type" value="Genomic_DNA"/>
</dbReference>
<evidence type="ECO:0000313" key="1">
    <source>
        <dbReference type="EMBL" id="APA22833.1"/>
    </source>
</evidence>
<dbReference type="EMBL" id="AAHUQY010000021">
    <property type="protein sequence ID" value="ECA5342742.1"/>
    <property type="molecule type" value="Genomic_DNA"/>
</dbReference>
<reference evidence="1" key="1">
    <citation type="journal article" date="2016" name="Sci. Rep.">
        <title>Isolation and plasmid characterization of carbapenemase (IMP-4) producing Salmonella enterica Typhimurium from cats.</title>
        <authorList>
            <person name="Abraham S."/>
            <person name="O'Dea M."/>
            <person name="Trott D.J."/>
            <person name="Abraham R.J."/>
            <person name="Hughes D."/>
            <person name="Pang S."/>
            <person name="McKew G."/>
            <person name="Cheong E.Y."/>
            <person name="Merlino J."/>
            <person name="Saputra S."/>
            <person name="Malik R."/>
            <person name="Gottlieb T."/>
        </authorList>
    </citation>
    <scope>NUCLEOTIDE SEQUENCE</scope>
    <source>
        <strain evidence="1">MU1</strain>
        <plasmid evidence="1">pIMP4-SEM1</plasmid>
    </source>
</reference>
<dbReference type="AlphaFoldDB" id="A0A077W6I0"/>
<sequence length="168" mass="19359">MKDLTQLLSSLKRLMVADHYPLASPVAPEVLKDLICNPPPVEWADHKKSAYIDIQKLIKTRLDYAQVFNAMDGFEYNGLTFYNLVQAENENLLWSNIYIRNFEARDNEIYVDPNLTDKVLIGEDGMSLFAYSFADDCFQIRDKASTDYVIESHTEFDRFLSSLIQTVS</sequence>
<dbReference type="EMBL" id="DAAGLI010000026">
    <property type="protein sequence ID" value="HAB3532620.1"/>
    <property type="molecule type" value="Genomic_DNA"/>
</dbReference>
<evidence type="ECO:0000313" key="4">
    <source>
        <dbReference type="EMBL" id="HAB3532620.1"/>
    </source>
</evidence>
<organism evidence="3">
    <name type="scientific">Salmonella typhimurium</name>
    <dbReference type="NCBI Taxonomy" id="90371"/>
    <lineage>
        <taxon>Bacteria</taxon>
        <taxon>Pseudomonadati</taxon>
        <taxon>Pseudomonadota</taxon>
        <taxon>Gammaproteobacteria</taxon>
        <taxon>Enterobacterales</taxon>
        <taxon>Enterobacteriaceae</taxon>
        <taxon>Salmonella</taxon>
    </lineage>
</organism>
<evidence type="ECO:0000313" key="3">
    <source>
        <dbReference type="EMBL" id="EDA7615053.1"/>
    </source>
</evidence>
<proteinExistence type="predicted"/>
<reference evidence="4" key="4">
    <citation type="submission" date="2019-06" db="EMBL/GenBank/DDBJ databases">
        <authorList>
            <consortium name="NCBI Pathogen Detection Project"/>
        </authorList>
    </citation>
    <scope>NUCLEOTIDE SEQUENCE</scope>
    <source>
        <strain evidence="4">Salmonella enterica</strain>
    </source>
</reference>
<evidence type="ECO:0008006" key="5">
    <source>
        <dbReference type="Google" id="ProtNLM"/>
    </source>
</evidence>
<dbReference type="EMBL" id="KX810825">
    <property type="protein sequence ID" value="APA22833.1"/>
    <property type="molecule type" value="Genomic_DNA"/>
</dbReference>
<gene>
    <name evidence="3" type="ORF">A3V89_19995</name>
    <name evidence="2" type="ORF">ELS01_20380</name>
    <name evidence="4" type="ORF">GJE27_22830</name>
</gene>
<dbReference type="RefSeq" id="WP_000654195.1">
    <property type="nucleotide sequence ID" value="NC_024983.1"/>
</dbReference>
<geneLocation type="plasmid" evidence="1">
    <name>pIMP4-SEM1</name>
</geneLocation>
<name>A0A077W6I0_SALTM</name>
<reference evidence="3" key="3">
    <citation type="submission" date="2018-07" db="EMBL/GenBank/DDBJ databases">
        <authorList>
            <person name="Ashton P.M."/>
            <person name="Dallman T."/>
            <person name="Nair S."/>
            <person name="De Pinna E."/>
            <person name="Peters T."/>
            <person name="Grant K."/>
        </authorList>
    </citation>
    <scope>NUCLEOTIDE SEQUENCE</scope>
    <source>
        <strain evidence="3">116039</strain>
        <strain evidence="2">582921</strain>
    </source>
</reference>
<keyword evidence="1" id="KW-0614">Plasmid</keyword>
<dbReference type="NCBIfam" id="NF038335">
    <property type="entry name" value="YPO0640_fam"/>
    <property type="match status" value="1"/>
</dbReference>
<evidence type="ECO:0000313" key="2">
    <source>
        <dbReference type="EMBL" id="ECA5342742.1"/>
    </source>
</evidence>
<accession>A0A077W6I0</accession>
<protein>
    <recommendedName>
        <fullName evidence="5">SMI1/KNR4 family protein</fullName>
    </recommendedName>
</protein>